<evidence type="ECO:0000256" key="1">
    <source>
        <dbReference type="SAM" id="MobiDB-lite"/>
    </source>
</evidence>
<evidence type="ECO:0000313" key="3">
    <source>
        <dbReference type="Proteomes" id="UP001642260"/>
    </source>
</evidence>
<feature type="region of interest" description="Disordered" evidence="1">
    <location>
        <begin position="87"/>
        <end position="192"/>
    </location>
</feature>
<accession>A0ABC8J9P9</accession>
<protein>
    <submittedName>
        <fullName evidence="2">Uncharacterized protein</fullName>
    </submittedName>
</protein>
<keyword evidence="3" id="KW-1185">Reference proteome</keyword>
<sequence>MYVNHVKVEKGRPRKRACTEARTDYASGPFIASTPASGSSVRKKRAKSLKALEKVMTDGFGQCLKDMKAFGDRMDAVEKVVGITKKATASNDLQLTLPDSPERRPDLRSESVMGAKAGSGKNIQDDVQDPKEKESSSKELNEIESSSKELNENENSSKELKKNKNSSKRAECCLPSDYEDVQATGITTSEGA</sequence>
<gene>
    <name evidence="2" type="ORF">ERUC_LOCUS8435</name>
</gene>
<organism evidence="2 3">
    <name type="scientific">Eruca vesicaria subsp. sativa</name>
    <name type="common">Garden rocket</name>
    <name type="synonym">Eruca sativa</name>
    <dbReference type="NCBI Taxonomy" id="29727"/>
    <lineage>
        <taxon>Eukaryota</taxon>
        <taxon>Viridiplantae</taxon>
        <taxon>Streptophyta</taxon>
        <taxon>Embryophyta</taxon>
        <taxon>Tracheophyta</taxon>
        <taxon>Spermatophyta</taxon>
        <taxon>Magnoliopsida</taxon>
        <taxon>eudicotyledons</taxon>
        <taxon>Gunneridae</taxon>
        <taxon>Pentapetalae</taxon>
        <taxon>rosids</taxon>
        <taxon>malvids</taxon>
        <taxon>Brassicales</taxon>
        <taxon>Brassicaceae</taxon>
        <taxon>Brassiceae</taxon>
        <taxon>Eruca</taxon>
    </lineage>
</organism>
<feature type="compositionally biased region" description="Basic and acidic residues" evidence="1">
    <location>
        <begin position="100"/>
        <end position="109"/>
    </location>
</feature>
<evidence type="ECO:0000313" key="2">
    <source>
        <dbReference type="EMBL" id="CAH8319308.1"/>
    </source>
</evidence>
<name>A0ABC8J9P9_ERUVS</name>
<dbReference type="AlphaFoldDB" id="A0ABC8J9P9"/>
<dbReference type="EMBL" id="CAKOAT010088488">
    <property type="protein sequence ID" value="CAH8319308.1"/>
    <property type="molecule type" value="Genomic_DNA"/>
</dbReference>
<proteinExistence type="predicted"/>
<dbReference type="Proteomes" id="UP001642260">
    <property type="component" value="Unassembled WGS sequence"/>
</dbReference>
<reference evidence="2 3" key="1">
    <citation type="submission" date="2022-03" db="EMBL/GenBank/DDBJ databases">
        <authorList>
            <person name="Macdonald S."/>
            <person name="Ahmed S."/>
            <person name="Newling K."/>
        </authorList>
    </citation>
    <scope>NUCLEOTIDE SEQUENCE [LARGE SCALE GENOMIC DNA]</scope>
</reference>
<feature type="compositionally biased region" description="Basic and acidic residues" evidence="1">
    <location>
        <begin position="128"/>
        <end position="162"/>
    </location>
</feature>
<comment type="caution">
    <text evidence="2">The sequence shown here is derived from an EMBL/GenBank/DDBJ whole genome shotgun (WGS) entry which is preliminary data.</text>
</comment>